<gene>
    <name evidence="9" type="primary">g11108</name>
    <name evidence="9" type="ORF">VP750_LOCUS9950</name>
</gene>
<evidence type="ECO:0000313" key="10">
    <source>
        <dbReference type="Proteomes" id="UP001497392"/>
    </source>
</evidence>
<feature type="region of interest" description="Disordered" evidence="6">
    <location>
        <begin position="743"/>
        <end position="814"/>
    </location>
</feature>
<dbReference type="InterPro" id="IPR035892">
    <property type="entry name" value="C2_domain_sf"/>
</dbReference>
<organism evidence="9 10">
    <name type="scientific">Coccomyxa viridis</name>
    <dbReference type="NCBI Taxonomy" id="1274662"/>
    <lineage>
        <taxon>Eukaryota</taxon>
        <taxon>Viridiplantae</taxon>
        <taxon>Chlorophyta</taxon>
        <taxon>core chlorophytes</taxon>
        <taxon>Trebouxiophyceae</taxon>
        <taxon>Trebouxiophyceae incertae sedis</taxon>
        <taxon>Coccomyxaceae</taxon>
        <taxon>Coccomyxa</taxon>
    </lineage>
</organism>
<evidence type="ECO:0000313" key="9">
    <source>
        <dbReference type="EMBL" id="CAL5228044.1"/>
    </source>
</evidence>
<dbReference type="InterPro" id="IPR031468">
    <property type="entry name" value="SMP_LBD"/>
</dbReference>
<keyword evidence="10" id="KW-1185">Reference proteome</keyword>
<evidence type="ECO:0000256" key="6">
    <source>
        <dbReference type="SAM" id="MobiDB-lite"/>
    </source>
</evidence>
<dbReference type="SMART" id="SM00239">
    <property type="entry name" value="C2"/>
    <property type="match status" value="1"/>
</dbReference>
<evidence type="ECO:0000256" key="2">
    <source>
        <dbReference type="ARBA" id="ARBA00022448"/>
    </source>
</evidence>
<evidence type="ECO:0000256" key="3">
    <source>
        <dbReference type="ARBA" id="ARBA00023055"/>
    </source>
</evidence>
<evidence type="ECO:0000256" key="4">
    <source>
        <dbReference type="ARBA" id="ARBA00023121"/>
    </source>
</evidence>
<keyword evidence="3" id="KW-0445">Lipid transport</keyword>
<comment type="caution">
    <text evidence="9">The sequence shown here is derived from an EMBL/GenBank/DDBJ whole genome shotgun (WGS) entry which is preliminary data.</text>
</comment>
<keyword evidence="4" id="KW-0446">Lipid-binding</keyword>
<dbReference type="Proteomes" id="UP001497392">
    <property type="component" value="Unassembled WGS sequence"/>
</dbReference>
<accession>A0ABP1G732</accession>
<feature type="region of interest" description="Disordered" evidence="6">
    <location>
        <begin position="461"/>
        <end position="491"/>
    </location>
</feature>
<dbReference type="PANTHER" id="PTHR10774:SF190">
    <property type="entry name" value="C2 CALCIUM_LIPID-BINDING ENDONUCLEASE_EXONUCLEASE_PHOSPHATASE-RELATED"/>
    <property type="match status" value="1"/>
</dbReference>
<protein>
    <submittedName>
        <fullName evidence="9">G11108 protein</fullName>
    </submittedName>
</protein>
<dbReference type="PROSITE" id="PS51847">
    <property type="entry name" value="SMP"/>
    <property type="match status" value="1"/>
</dbReference>
<dbReference type="SUPFAM" id="SSF49562">
    <property type="entry name" value="C2 domain (Calcium/lipid-binding domain, CaLB)"/>
    <property type="match status" value="1"/>
</dbReference>
<dbReference type="Pfam" id="PF00168">
    <property type="entry name" value="C2"/>
    <property type="match status" value="1"/>
</dbReference>
<dbReference type="InterPro" id="IPR045050">
    <property type="entry name" value="Synaptotagmin_plant"/>
</dbReference>
<feature type="compositionally biased region" description="Basic residues" evidence="6">
    <location>
        <begin position="756"/>
        <end position="765"/>
    </location>
</feature>
<feature type="compositionally biased region" description="Basic and acidic residues" evidence="6">
    <location>
        <begin position="461"/>
        <end position="485"/>
    </location>
</feature>
<evidence type="ECO:0000259" key="8">
    <source>
        <dbReference type="PROSITE" id="PS51847"/>
    </source>
</evidence>
<dbReference type="Gene3D" id="2.60.40.150">
    <property type="entry name" value="C2 domain"/>
    <property type="match status" value="1"/>
</dbReference>
<dbReference type="InterPro" id="IPR000008">
    <property type="entry name" value="C2_dom"/>
</dbReference>
<evidence type="ECO:0000259" key="7">
    <source>
        <dbReference type="PROSITE" id="PS50004"/>
    </source>
</evidence>
<keyword evidence="2" id="KW-0813">Transport</keyword>
<feature type="domain" description="SMP-LTD" evidence="8">
    <location>
        <begin position="96"/>
        <end position="304"/>
    </location>
</feature>
<feature type="region of interest" description="Disordered" evidence="6">
    <location>
        <begin position="676"/>
        <end position="727"/>
    </location>
</feature>
<feature type="domain" description="C2" evidence="7">
    <location>
        <begin position="295"/>
        <end position="434"/>
    </location>
</feature>
<name>A0ABP1G732_9CHLO</name>
<sequence length="1018" mass="110280">MKPLQKALCVSTHVIKSCSKATGKVTHFLVSKVIGAGGSVTIQSLLLASNAWLLYAGVKAWRRARFANTVRLLTDLDEDGLKYVLKNLPAWVKFSDYERAKFLNDSVQMLWPAFDTALCNLIKDELEPHMRDFSPSVVNGLFFERLSFGLVPMSIMGVRIAPPQTSSGSNVAIELDIDVRWAGEPDVLLKLEPSNKWLMNAVKIGKLKVLPAVNMTPVMAVRVRTVQMSAVLRVTMSPVLDDLPFIGGVALSFITQPYLDFDLRLVAGPDIMSVPALASYMHASLMDVFVDQMIWPKSAQIPFMMPPSEENDIKAPQGILKVQVIEARLPQRMSRLRRVEKRVDPYACLAIRPHEGQNDVGTQSASTSGKQDTTHPHWREAFHMCVGSMEQILEVVVAHAAGTADPNADIPLGRVDIPIKEILREAARPSGQRLASAAKVAYKLRQAAQRARAAVEARRAADMLRRESEPAGHDDRAELAPDLRSDSAPASSEHFDAKAFCSALTLPDGTPGKPPRGPFGSGKWRSKSDVSKDKHIKTGYTRPLSAEHLRCQESSSSGDGPHALAQKLTAIADTGEDKADMGHVVEAATIPPVSPNMQGMSLYRSPSKIMPSLPSHTPHKAAHEAALAVTAEEGSWLPLLPINAYGGLNPTPESFFPTLPSLSLLVEDAAEGFSSLFSRTSPDMPGAGDLEDSKTGSIGCRSMGSVCNSDEDDTDSEPHSSAAAQDYARGSTTTLSFFDFHSRSSKSESARSSPTKAKKAPRRRFSLFGEPQKTGSAKSSAAESATRQQGRVLGKTSSRRSSNGRTARLRRGKTDVAGAVRLQLSFLPVSSTPQPYRNPQDPIVSSPRATPEEGLEGGEARRSLVPPQRPLVVGALAVMLLASSINEVKLGIPAVSIRLGLQTHRTQLASGNPSGRAEWNFRCCFALELPNVYDDIKVTIGDATKTLASRIWDTWIPFGSESETEVTTVASCRIPLADILAAGKASGTWKMMRPDKLGQTRPCGHISMRCAWLPALPN</sequence>
<keyword evidence="5" id="KW-0472">Membrane</keyword>
<feature type="compositionally biased region" description="Polar residues" evidence="6">
    <location>
        <begin position="773"/>
        <end position="805"/>
    </location>
</feature>
<dbReference type="EMBL" id="CAXHTA020000017">
    <property type="protein sequence ID" value="CAL5228044.1"/>
    <property type="molecule type" value="Genomic_DNA"/>
</dbReference>
<comment type="subcellular location">
    <subcellularLocation>
        <location evidence="1">Membrane</location>
    </subcellularLocation>
</comment>
<dbReference type="CDD" id="cd00030">
    <property type="entry name" value="C2"/>
    <property type="match status" value="1"/>
</dbReference>
<evidence type="ECO:0000256" key="1">
    <source>
        <dbReference type="ARBA" id="ARBA00004370"/>
    </source>
</evidence>
<proteinExistence type="predicted"/>
<dbReference type="PANTHER" id="PTHR10774">
    <property type="entry name" value="EXTENDED SYNAPTOTAGMIN-RELATED"/>
    <property type="match status" value="1"/>
</dbReference>
<evidence type="ECO:0000256" key="5">
    <source>
        <dbReference type="ARBA" id="ARBA00023136"/>
    </source>
</evidence>
<reference evidence="9 10" key="1">
    <citation type="submission" date="2024-06" db="EMBL/GenBank/DDBJ databases">
        <authorList>
            <person name="Kraege A."/>
            <person name="Thomma B."/>
        </authorList>
    </citation>
    <scope>NUCLEOTIDE SEQUENCE [LARGE SCALE GENOMIC DNA]</scope>
</reference>
<dbReference type="PROSITE" id="PS50004">
    <property type="entry name" value="C2"/>
    <property type="match status" value="1"/>
</dbReference>
<feature type="region of interest" description="Disordered" evidence="6">
    <location>
        <begin position="829"/>
        <end position="863"/>
    </location>
</feature>
<feature type="region of interest" description="Disordered" evidence="6">
    <location>
        <begin position="505"/>
        <end position="562"/>
    </location>
</feature>
<dbReference type="CDD" id="cd21677">
    <property type="entry name" value="SMP_SYT"/>
    <property type="match status" value="1"/>
</dbReference>